<feature type="domain" description="DUF6533" evidence="2">
    <location>
        <begin position="22"/>
        <end position="65"/>
    </location>
</feature>
<proteinExistence type="predicted"/>
<accession>A0A0C2XLL9</accession>
<feature type="transmembrane region" description="Helical" evidence="1">
    <location>
        <begin position="93"/>
        <end position="113"/>
    </location>
</feature>
<keyword evidence="4" id="KW-1185">Reference proteome</keyword>
<feature type="transmembrane region" description="Helical" evidence="1">
    <location>
        <begin position="214"/>
        <end position="234"/>
    </location>
</feature>
<evidence type="ECO:0000259" key="2">
    <source>
        <dbReference type="Pfam" id="PF20151"/>
    </source>
</evidence>
<dbReference type="EMBL" id="KN831789">
    <property type="protein sequence ID" value="KIM38603.1"/>
    <property type="molecule type" value="Genomic_DNA"/>
</dbReference>
<sequence>MSTLAELLIMAHESRLLSHNFDVAAATVYLWDYILTFQLERELIWTSKWNFIKILFIVQRYLPLFDTAFLTLYHQFKRNAGVEICHTLYNAQAWSWLIGTLASELLLTLRAWAVWHRPRVLTIVLPILFTGVFVSCFVLNYNFNRGLEISPIPFTEFDGCFVTGAPASKLVSINYMLALAWDTLVLILIAIPGLRAYYAGSTSALMRTVYRDGVIYYIYLAALSILNVIAVNHFEPGSKFLLIS</sequence>
<reference evidence="4" key="2">
    <citation type="submission" date="2015-01" db="EMBL/GenBank/DDBJ databases">
        <title>Evolutionary Origins and Diversification of the Mycorrhizal Mutualists.</title>
        <authorList>
            <consortium name="DOE Joint Genome Institute"/>
            <consortium name="Mycorrhizal Genomics Consortium"/>
            <person name="Kohler A."/>
            <person name="Kuo A."/>
            <person name="Nagy L.G."/>
            <person name="Floudas D."/>
            <person name="Copeland A."/>
            <person name="Barry K.W."/>
            <person name="Cichocki N."/>
            <person name="Veneault-Fourrey C."/>
            <person name="LaButti K."/>
            <person name="Lindquist E.A."/>
            <person name="Lipzen A."/>
            <person name="Lundell T."/>
            <person name="Morin E."/>
            <person name="Murat C."/>
            <person name="Riley R."/>
            <person name="Ohm R."/>
            <person name="Sun H."/>
            <person name="Tunlid A."/>
            <person name="Henrissat B."/>
            <person name="Grigoriev I.V."/>
            <person name="Hibbett D.S."/>
            <person name="Martin F."/>
        </authorList>
    </citation>
    <scope>NUCLEOTIDE SEQUENCE [LARGE SCALE GENOMIC DNA]</scope>
    <source>
        <strain evidence="4">h7</strain>
    </source>
</reference>
<keyword evidence="1" id="KW-0472">Membrane</keyword>
<feature type="transmembrane region" description="Helical" evidence="1">
    <location>
        <begin position="120"/>
        <end position="141"/>
    </location>
</feature>
<keyword evidence="1" id="KW-0812">Transmembrane</keyword>
<dbReference type="HOGENOM" id="CLU_035509_11_4_1"/>
<evidence type="ECO:0000256" key="1">
    <source>
        <dbReference type="SAM" id="Phobius"/>
    </source>
</evidence>
<dbReference type="Proteomes" id="UP000053424">
    <property type="component" value="Unassembled WGS sequence"/>
</dbReference>
<evidence type="ECO:0000313" key="4">
    <source>
        <dbReference type="Proteomes" id="UP000053424"/>
    </source>
</evidence>
<dbReference type="InterPro" id="IPR045340">
    <property type="entry name" value="DUF6533"/>
</dbReference>
<dbReference type="Pfam" id="PF20151">
    <property type="entry name" value="DUF6533"/>
    <property type="match status" value="1"/>
</dbReference>
<reference evidence="3 4" key="1">
    <citation type="submission" date="2014-04" db="EMBL/GenBank/DDBJ databases">
        <authorList>
            <consortium name="DOE Joint Genome Institute"/>
            <person name="Kuo A."/>
            <person name="Gay G."/>
            <person name="Dore J."/>
            <person name="Kohler A."/>
            <person name="Nagy L.G."/>
            <person name="Floudas D."/>
            <person name="Copeland A."/>
            <person name="Barry K.W."/>
            <person name="Cichocki N."/>
            <person name="Veneault-Fourrey C."/>
            <person name="LaButti K."/>
            <person name="Lindquist E.A."/>
            <person name="Lipzen A."/>
            <person name="Lundell T."/>
            <person name="Morin E."/>
            <person name="Murat C."/>
            <person name="Sun H."/>
            <person name="Tunlid A."/>
            <person name="Henrissat B."/>
            <person name="Grigoriev I.V."/>
            <person name="Hibbett D.S."/>
            <person name="Martin F."/>
            <person name="Nordberg H.P."/>
            <person name="Cantor M.N."/>
            <person name="Hua S.X."/>
        </authorList>
    </citation>
    <scope>NUCLEOTIDE SEQUENCE [LARGE SCALE GENOMIC DNA]</scope>
    <source>
        <strain evidence="4">h7</strain>
    </source>
</reference>
<protein>
    <recommendedName>
        <fullName evidence="2">DUF6533 domain-containing protein</fullName>
    </recommendedName>
</protein>
<evidence type="ECO:0000313" key="3">
    <source>
        <dbReference type="EMBL" id="KIM38603.1"/>
    </source>
</evidence>
<name>A0A0C2XLL9_HEBCY</name>
<dbReference type="AlphaFoldDB" id="A0A0C2XLL9"/>
<gene>
    <name evidence="3" type="ORF">M413DRAFT_239609</name>
</gene>
<keyword evidence="1" id="KW-1133">Transmembrane helix</keyword>
<organism evidence="3 4">
    <name type="scientific">Hebeloma cylindrosporum</name>
    <dbReference type="NCBI Taxonomy" id="76867"/>
    <lineage>
        <taxon>Eukaryota</taxon>
        <taxon>Fungi</taxon>
        <taxon>Dikarya</taxon>
        <taxon>Basidiomycota</taxon>
        <taxon>Agaricomycotina</taxon>
        <taxon>Agaricomycetes</taxon>
        <taxon>Agaricomycetidae</taxon>
        <taxon>Agaricales</taxon>
        <taxon>Agaricineae</taxon>
        <taxon>Hymenogastraceae</taxon>
        <taxon>Hebeloma</taxon>
    </lineage>
</organism>
<dbReference type="OrthoDB" id="3350812at2759"/>
<feature type="transmembrane region" description="Helical" evidence="1">
    <location>
        <begin position="173"/>
        <end position="194"/>
    </location>
</feature>